<feature type="compositionally biased region" description="Basic and acidic residues" evidence="2">
    <location>
        <begin position="432"/>
        <end position="446"/>
    </location>
</feature>
<feature type="region of interest" description="Disordered" evidence="2">
    <location>
        <begin position="356"/>
        <end position="459"/>
    </location>
</feature>
<dbReference type="Proteomes" id="UP000325577">
    <property type="component" value="Linkage Group LG3"/>
</dbReference>
<gene>
    <name evidence="5" type="ORF">F0562_007163</name>
</gene>
<evidence type="ECO:0000259" key="3">
    <source>
        <dbReference type="PROSITE" id="PS50102"/>
    </source>
</evidence>
<feature type="domain" description="BAH" evidence="4">
    <location>
        <begin position="41"/>
        <end position="166"/>
    </location>
</feature>
<evidence type="ECO:0000259" key="4">
    <source>
        <dbReference type="PROSITE" id="PS51038"/>
    </source>
</evidence>
<keyword evidence="6" id="KW-1185">Reference proteome</keyword>
<feature type="compositionally biased region" description="Basic and acidic residues" evidence="2">
    <location>
        <begin position="212"/>
        <end position="226"/>
    </location>
</feature>
<dbReference type="PROSITE" id="PS51038">
    <property type="entry name" value="BAH"/>
    <property type="match status" value="1"/>
</dbReference>
<dbReference type="Gene3D" id="3.30.70.330">
    <property type="match status" value="1"/>
</dbReference>
<dbReference type="InterPro" id="IPR000504">
    <property type="entry name" value="RRM_dom"/>
</dbReference>
<dbReference type="PANTHER" id="PTHR47073:SF2">
    <property type="entry name" value="PROTEIN ANTI-SILENCING 1"/>
    <property type="match status" value="1"/>
</dbReference>
<dbReference type="CDD" id="cd00590">
    <property type="entry name" value="RRM_SF"/>
    <property type="match status" value="1"/>
</dbReference>
<dbReference type="EMBL" id="CM018046">
    <property type="protein sequence ID" value="KAA8525308.1"/>
    <property type="molecule type" value="Genomic_DNA"/>
</dbReference>
<dbReference type="Pfam" id="PF00076">
    <property type="entry name" value="RRM_1"/>
    <property type="match status" value="1"/>
</dbReference>
<feature type="compositionally biased region" description="Basic and acidic residues" evidence="2">
    <location>
        <begin position="279"/>
        <end position="322"/>
    </location>
</feature>
<dbReference type="Gene3D" id="2.30.30.490">
    <property type="match status" value="1"/>
</dbReference>
<dbReference type="AlphaFoldDB" id="A0A5J5A5R7"/>
<dbReference type="SUPFAM" id="SSF54928">
    <property type="entry name" value="RNA-binding domain, RBD"/>
    <property type="match status" value="1"/>
</dbReference>
<protein>
    <recommendedName>
        <fullName evidence="7">BAH domain-containing protein</fullName>
    </recommendedName>
</protein>
<feature type="region of interest" description="Disordered" evidence="2">
    <location>
        <begin position="209"/>
        <end position="342"/>
    </location>
</feature>
<dbReference type="GO" id="GO:0003682">
    <property type="term" value="F:chromatin binding"/>
    <property type="evidence" value="ECO:0007669"/>
    <property type="project" value="InterPro"/>
</dbReference>
<reference evidence="5 6" key="1">
    <citation type="submission" date="2019-09" db="EMBL/GenBank/DDBJ databases">
        <title>A chromosome-level genome assembly of the Chinese tupelo Nyssa sinensis.</title>
        <authorList>
            <person name="Yang X."/>
            <person name="Kang M."/>
            <person name="Yang Y."/>
            <person name="Xiong H."/>
            <person name="Wang M."/>
            <person name="Zhang Z."/>
            <person name="Wang Z."/>
            <person name="Wu H."/>
            <person name="Ma T."/>
            <person name="Liu J."/>
            <person name="Xi Z."/>
        </authorList>
    </citation>
    <scope>NUCLEOTIDE SEQUENCE [LARGE SCALE GENOMIC DNA]</scope>
    <source>
        <strain evidence="5">J267</strain>
        <tissue evidence="5">Leaf</tissue>
    </source>
</reference>
<dbReference type="PROSITE" id="PS50102">
    <property type="entry name" value="RRM"/>
    <property type="match status" value="1"/>
</dbReference>
<evidence type="ECO:0008006" key="7">
    <source>
        <dbReference type="Google" id="ProtNLM"/>
    </source>
</evidence>
<dbReference type="InterPro" id="IPR012677">
    <property type="entry name" value="Nucleotide-bd_a/b_plait_sf"/>
</dbReference>
<feature type="compositionally biased region" description="Basic and acidic residues" evidence="2">
    <location>
        <begin position="373"/>
        <end position="410"/>
    </location>
</feature>
<sequence>MSSLAEAEKVENLEFKWGKKRGVGGRKKEVQFYESFNYDGVEYTLHDCVYMHKEGEPEPYIGKLIKIWENPDKTKKVKVQWFFRPSEISNWLGDEEALENEIFLASGDGVGLANVNPLEAIAGKCNVVCTSRDRRNPQPSAEELQMADYIFYRTFDVGHCTILDKMDDKVAGVDVKFIFNKEESEKVCCVPKLDSDSKEGDGHTVACNKAPHLVEKNPSEEFKPPKTEGNSNHLVVKEEADVKDSLVKQKSLPGGKPASGVGVDSHEVATVGGEQRSASGDKTRRRCNDDFDKDEVEVSKVEIEENLKSVKDTDGLDDRPSNKVDSSVKLPEDKNINGDKKLAVYGNDVKPLVITAEEKKKSASGKGGSLGLDKGEKHAKDSGALEDRPSKKARVDSSLKLSDDKNRDSFQKLSVNSDGKNVNDLVATVPSSDEKTKSRLAKDSLGLEKGPPRKWKPDEKITKVSNGKLLQASAKESPDEDNRIKGKEFEVTRRPDTDKSKWFRALPWEERMQSAHEEGKLVLLQNLDPEYTSAEVEDIIWNCFKEHCTAKMVQRTAITSPHSGQAFVIFKTREAAERVIKNLDEGCLMLSNGRPLVGSIAPPPYLPGKQSTFFGHLFIDKIKMQMQKEMKQAVSTSHCSQPNTIEYEMAMEWCLLQARSGSWWKSLYKQQGEELRKLKANLKSK</sequence>
<name>A0A5J5A5R7_9ASTE</name>
<proteinExistence type="predicted"/>
<dbReference type="PANTHER" id="PTHR47073">
    <property type="entry name" value="PROTEIN ANTI-SILENCING 1"/>
    <property type="match status" value="1"/>
</dbReference>
<organism evidence="5 6">
    <name type="scientific">Nyssa sinensis</name>
    <dbReference type="NCBI Taxonomy" id="561372"/>
    <lineage>
        <taxon>Eukaryota</taxon>
        <taxon>Viridiplantae</taxon>
        <taxon>Streptophyta</taxon>
        <taxon>Embryophyta</taxon>
        <taxon>Tracheophyta</taxon>
        <taxon>Spermatophyta</taxon>
        <taxon>Magnoliopsida</taxon>
        <taxon>eudicotyledons</taxon>
        <taxon>Gunneridae</taxon>
        <taxon>Pentapetalae</taxon>
        <taxon>asterids</taxon>
        <taxon>Cornales</taxon>
        <taxon>Nyssaceae</taxon>
        <taxon>Nyssa</taxon>
    </lineage>
</organism>
<dbReference type="InterPro" id="IPR001025">
    <property type="entry name" value="BAH_dom"/>
</dbReference>
<evidence type="ECO:0000313" key="5">
    <source>
        <dbReference type="EMBL" id="KAA8525308.1"/>
    </source>
</evidence>
<feature type="compositionally biased region" description="Polar residues" evidence="2">
    <location>
        <begin position="411"/>
        <end position="420"/>
    </location>
</feature>
<evidence type="ECO:0000256" key="1">
    <source>
        <dbReference type="PROSITE-ProRule" id="PRU00176"/>
    </source>
</evidence>
<evidence type="ECO:0000256" key="2">
    <source>
        <dbReference type="SAM" id="MobiDB-lite"/>
    </source>
</evidence>
<dbReference type="InterPro" id="IPR043151">
    <property type="entry name" value="BAH_sf"/>
</dbReference>
<dbReference type="FunFam" id="2.30.30.490:FF:000017">
    <property type="entry name" value="Bromo-adjacent homology (BAH) domain-containing protein"/>
    <property type="match status" value="1"/>
</dbReference>
<dbReference type="OrthoDB" id="1896853at2759"/>
<accession>A0A5J5A5R7</accession>
<keyword evidence="1" id="KW-0694">RNA-binding</keyword>
<dbReference type="InterPro" id="IPR035979">
    <property type="entry name" value="RBD_domain_sf"/>
</dbReference>
<evidence type="ECO:0000313" key="6">
    <source>
        <dbReference type="Proteomes" id="UP000325577"/>
    </source>
</evidence>
<dbReference type="GO" id="GO:0003723">
    <property type="term" value="F:RNA binding"/>
    <property type="evidence" value="ECO:0007669"/>
    <property type="project" value="UniProtKB-UniRule"/>
</dbReference>
<feature type="compositionally biased region" description="Basic and acidic residues" evidence="2">
    <location>
        <begin position="235"/>
        <end position="247"/>
    </location>
</feature>
<dbReference type="SMART" id="SM00439">
    <property type="entry name" value="BAH"/>
    <property type="match status" value="1"/>
</dbReference>
<dbReference type="Pfam" id="PF01426">
    <property type="entry name" value="BAH"/>
    <property type="match status" value="1"/>
</dbReference>
<feature type="compositionally biased region" description="Basic and acidic residues" evidence="2">
    <location>
        <begin position="330"/>
        <end position="342"/>
    </location>
</feature>
<feature type="domain" description="RRM" evidence="3">
    <location>
        <begin position="520"/>
        <end position="603"/>
    </location>
</feature>